<feature type="transmembrane region" description="Helical" evidence="6">
    <location>
        <begin position="411"/>
        <end position="432"/>
    </location>
</feature>
<dbReference type="FunFam" id="1.10.3430.10:FF:000012">
    <property type="entry name" value="Rh type C glycoprotein"/>
    <property type="match status" value="1"/>
</dbReference>
<evidence type="ECO:0000256" key="3">
    <source>
        <dbReference type="ARBA" id="ARBA00022692"/>
    </source>
</evidence>
<feature type="transmembrane region" description="Helical" evidence="6">
    <location>
        <begin position="343"/>
        <end position="361"/>
    </location>
</feature>
<keyword evidence="4 6" id="KW-1133">Transmembrane helix</keyword>
<feature type="transmembrane region" description="Helical" evidence="6">
    <location>
        <begin position="181"/>
        <end position="198"/>
    </location>
</feature>
<feature type="domain" description="Ammonium transporter AmtB-like" evidence="7">
    <location>
        <begin position="59"/>
        <end position="432"/>
    </location>
</feature>
<feature type="transmembrane region" description="Helical" evidence="6">
    <location>
        <begin position="303"/>
        <end position="323"/>
    </location>
</feature>
<keyword evidence="5 6" id="KW-0472">Membrane</keyword>
<dbReference type="AlphaFoldDB" id="A0A8D7ZXT2"/>
<evidence type="ECO:0000256" key="2">
    <source>
        <dbReference type="ARBA" id="ARBA00011036"/>
    </source>
</evidence>
<evidence type="ECO:0000256" key="5">
    <source>
        <dbReference type="ARBA" id="ARBA00023136"/>
    </source>
</evidence>
<evidence type="ECO:0000256" key="4">
    <source>
        <dbReference type="ARBA" id="ARBA00022989"/>
    </source>
</evidence>
<dbReference type="PANTHER" id="PTHR11730">
    <property type="entry name" value="AMMONIUM TRANSPORTER"/>
    <property type="match status" value="1"/>
</dbReference>
<keyword evidence="3 6" id="KW-0812">Transmembrane</keyword>
<feature type="transmembrane region" description="Helical" evidence="6">
    <location>
        <begin position="219"/>
        <end position="236"/>
    </location>
</feature>
<dbReference type="PRINTS" id="PR00342">
    <property type="entry name" value="RHESUSRHD"/>
</dbReference>
<accession>A0A8D7ZXT2</accession>
<dbReference type="InterPro" id="IPR024041">
    <property type="entry name" value="NH4_transpt_AmtB-like_dom"/>
</dbReference>
<feature type="transmembrane region" description="Helical" evidence="6">
    <location>
        <begin position="88"/>
        <end position="105"/>
    </location>
</feature>
<dbReference type="Pfam" id="PF00909">
    <property type="entry name" value="Ammonium_transp"/>
    <property type="match status" value="1"/>
</dbReference>
<feature type="transmembrane region" description="Helical" evidence="6">
    <location>
        <begin position="150"/>
        <end position="169"/>
    </location>
</feature>
<feature type="transmembrane region" description="Helical" evidence="6">
    <location>
        <begin position="7"/>
        <end position="28"/>
    </location>
</feature>
<comment type="similarity">
    <text evidence="2">Belongs to the ammonium transporter (TC 2.A.49) family. Rh subfamily.</text>
</comment>
<feature type="transmembrane region" description="Helical" evidence="6">
    <location>
        <begin position="248"/>
        <end position="270"/>
    </location>
</feature>
<comment type="subcellular location">
    <subcellularLocation>
        <location evidence="1">Membrane</location>
        <topology evidence="1">Multi-pass membrane protein</topology>
    </subcellularLocation>
</comment>
<dbReference type="EMBL" id="HBUE01003673">
    <property type="protein sequence ID" value="CAG6444843.1"/>
    <property type="molecule type" value="Transcribed_RNA"/>
</dbReference>
<evidence type="ECO:0000256" key="1">
    <source>
        <dbReference type="ARBA" id="ARBA00004141"/>
    </source>
</evidence>
<evidence type="ECO:0000313" key="8">
    <source>
        <dbReference type="EMBL" id="CAG6444843.1"/>
    </source>
</evidence>
<dbReference type="GO" id="GO:0005886">
    <property type="term" value="C:plasma membrane"/>
    <property type="evidence" value="ECO:0007669"/>
    <property type="project" value="InterPro"/>
</dbReference>
<name>A0A8D7ZXT2_CULPI</name>
<reference evidence="8" key="1">
    <citation type="submission" date="2021-05" db="EMBL/GenBank/DDBJ databases">
        <authorList>
            <person name="Alioto T."/>
            <person name="Alioto T."/>
            <person name="Gomez Garrido J."/>
        </authorList>
    </citation>
    <scope>NUCLEOTIDE SEQUENCE</scope>
</reference>
<feature type="transmembrane region" description="Helical" evidence="6">
    <location>
        <begin position="125"/>
        <end position="143"/>
    </location>
</feature>
<dbReference type="GO" id="GO:0097272">
    <property type="term" value="P:ammonium homeostasis"/>
    <property type="evidence" value="ECO:0007669"/>
    <property type="project" value="TreeGrafter"/>
</dbReference>
<sequence length="503" mass="53856">MHTPGSSVAGYGLLLVVQIVFVIVFGFFTDYSKELLPKNETGTGLEASHGAAEEKYLPKYPHFQDIHVMIFIGFAFLMTFLKRYGFSASGLNLLVGALVIQWAIIMRGCYEMEDGRIPLSLDNLIGADIAAAAVLISMGALLGRTTPIQLLIMGIFEIAIFAANEYLQLDLMKVADVGGSITVHAFGAYFGLAVSFVMRPSKENAKAGPMEGSSYSSDITAMIGTIFLWIFWPSFNSALVDGADQERAIINTYLSLAGATVTTFAISALVSHEKKFDMVHVQNSTLAGGVAVGSICNLMIHPFGALLVGVIAGVISVLGYRFLTPAMLSGGLRLSDTCGVNNLHGMPALLSAIFSAIYASMATSETYGSSLTTIFPAMAPVVNTTMGGHESEEFVIGGFGRTAAKQGAYQLLAILLTVLIAIVGGLFTGLVLRCKLFGAVLPVRHQFRDDPWWNVEPLETTVESVVSVPRAGPPPVAVTSKQVPFIILKADIIFKRAKKRFSK</sequence>
<dbReference type="PANTHER" id="PTHR11730:SF60">
    <property type="entry name" value="RH50, ISOFORM D"/>
    <property type="match status" value="1"/>
</dbReference>
<proteinExistence type="inferred from homology"/>
<evidence type="ECO:0000259" key="7">
    <source>
        <dbReference type="Pfam" id="PF00909"/>
    </source>
</evidence>
<dbReference type="GO" id="GO:0008519">
    <property type="term" value="F:ammonium channel activity"/>
    <property type="evidence" value="ECO:0007669"/>
    <property type="project" value="InterPro"/>
</dbReference>
<dbReference type="Gene3D" id="1.10.3430.10">
    <property type="entry name" value="Ammonium transporter AmtB like domains"/>
    <property type="match status" value="1"/>
</dbReference>
<dbReference type="InterPro" id="IPR029020">
    <property type="entry name" value="Ammonium/urea_transptr"/>
</dbReference>
<protein>
    <submittedName>
        <fullName evidence="8">Ammonium transporter Rh type B</fullName>
    </submittedName>
</protein>
<evidence type="ECO:0000256" key="6">
    <source>
        <dbReference type="SAM" id="Phobius"/>
    </source>
</evidence>
<organism evidence="8">
    <name type="scientific">Culex pipiens</name>
    <name type="common">House mosquito</name>
    <dbReference type="NCBI Taxonomy" id="7175"/>
    <lineage>
        <taxon>Eukaryota</taxon>
        <taxon>Metazoa</taxon>
        <taxon>Ecdysozoa</taxon>
        <taxon>Arthropoda</taxon>
        <taxon>Hexapoda</taxon>
        <taxon>Insecta</taxon>
        <taxon>Pterygota</taxon>
        <taxon>Neoptera</taxon>
        <taxon>Endopterygota</taxon>
        <taxon>Diptera</taxon>
        <taxon>Nematocera</taxon>
        <taxon>Culicoidea</taxon>
        <taxon>Culicidae</taxon>
        <taxon>Culicinae</taxon>
        <taxon>Culicini</taxon>
        <taxon>Culex</taxon>
        <taxon>Culex</taxon>
    </lineage>
</organism>
<dbReference type="SUPFAM" id="SSF111352">
    <property type="entry name" value="Ammonium transporter"/>
    <property type="match status" value="1"/>
</dbReference>
<dbReference type="InterPro" id="IPR002229">
    <property type="entry name" value="RhesusRHD"/>
</dbReference>